<dbReference type="EMBL" id="CP070608">
    <property type="protein sequence ID" value="QSE95982.1"/>
    <property type="molecule type" value="Genomic_DNA"/>
</dbReference>
<name>A0A975A012_9BACT</name>
<evidence type="ECO:0000313" key="3">
    <source>
        <dbReference type="Proteomes" id="UP000662783"/>
    </source>
</evidence>
<dbReference type="KEGG" id="fuv:JR347_10160"/>
<accession>A0A975A012</accession>
<organism evidence="2 3">
    <name type="scientific">Fulvivirga lutea</name>
    <dbReference type="NCBI Taxonomy" id="2810512"/>
    <lineage>
        <taxon>Bacteria</taxon>
        <taxon>Pseudomonadati</taxon>
        <taxon>Bacteroidota</taxon>
        <taxon>Cytophagia</taxon>
        <taxon>Cytophagales</taxon>
        <taxon>Fulvivirgaceae</taxon>
        <taxon>Fulvivirga</taxon>
    </lineage>
</organism>
<proteinExistence type="predicted"/>
<sequence length="344" mass="38788">MKYQHYFLIICLFCFSNALAQSRADKNPVTYEELYDEPYAINKLFVQFQPLYGELFVTNVNAGFGLEVSYYMADKMDFRVHARKTYTQKFDLTRDIADKNSNVDNQPNVFNYFELGATYHVKDFDESSSTKMFLYRKSYKGDKWAARVPLNVEIPCKVRKIYGARLGGLYFDTAVDIGRALEAQDLTTDVLVAEDGAVLPSTITDENGLEQDISVFSNMAVGGVYVGGSMTWIKNVAVDFDNKYQEGVDDLIFTAFLDIIVAPALSVDDIIYNGVTYSSEELETSIIGFRLGMDGKFNRTLSWGYGGEVGMRPGLKGRGFYALVKISFPIYSTNLDYKVEAFGK</sequence>
<dbReference type="AlphaFoldDB" id="A0A975A012"/>
<dbReference type="Proteomes" id="UP000662783">
    <property type="component" value="Chromosome"/>
</dbReference>
<feature type="chain" id="PRO_5037815827" description="DUF4421 domain-containing protein" evidence="1">
    <location>
        <begin position="21"/>
        <end position="344"/>
    </location>
</feature>
<evidence type="ECO:0000256" key="1">
    <source>
        <dbReference type="SAM" id="SignalP"/>
    </source>
</evidence>
<dbReference type="RefSeq" id="WP_205720495.1">
    <property type="nucleotide sequence ID" value="NZ_CP070608.1"/>
</dbReference>
<evidence type="ECO:0008006" key="4">
    <source>
        <dbReference type="Google" id="ProtNLM"/>
    </source>
</evidence>
<keyword evidence="3" id="KW-1185">Reference proteome</keyword>
<evidence type="ECO:0000313" key="2">
    <source>
        <dbReference type="EMBL" id="QSE95982.1"/>
    </source>
</evidence>
<feature type="signal peptide" evidence="1">
    <location>
        <begin position="1"/>
        <end position="20"/>
    </location>
</feature>
<gene>
    <name evidence="2" type="ORF">JR347_10160</name>
</gene>
<keyword evidence="1" id="KW-0732">Signal</keyword>
<reference evidence="2" key="1">
    <citation type="submission" date="2021-02" db="EMBL/GenBank/DDBJ databases">
        <title>Fulvivirga sp. S481 isolated from sea water.</title>
        <authorList>
            <person name="Bae S.S."/>
            <person name="Baek K."/>
        </authorList>
    </citation>
    <scope>NUCLEOTIDE SEQUENCE</scope>
    <source>
        <strain evidence="2">S481</strain>
    </source>
</reference>
<protein>
    <recommendedName>
        <fullName evidence="4">DUF4421 domain-containing protein</fullName>
    </recommendedName>
</protein>